<evidence type="ECO:0000256" key="5">
    <source>
        <dbReference type="ARBA" id="ARBA00022670"/>
    </source>
</evidence>
<dbReference type="Proteomes" id="UP000237246">
    <property type="component" value="Unassembled WGS sequence"/>
</dbReference>
<evidence type="ECO:0000256" key="12">
    <source>
        <dbReference type="ARBA" id="ARBA00023180"/>
    </source>
</evidence>
<feature type="non-terminal residue" evidence="18">
    <location>
        <position position="1"/>
    </location>
</feature>
<keyword evidence="19" id="KW-1185">Reference proteome</keyword>
<feature type="domain" description="EGF-like" evidence="15">
    <location>
        <begin position="84"/>
        <end position="122"/>
    </location>
</feature>
<dbReference type="InterPro" id="IPR000001">
    <property type="entry name" value="Kringle"/>
</dbReference>
<keyword evidence="3 13" id="KW-0245">EGF-like domain</keyword>
<dbReference type="PANTHER" id="PTHR24264:SF43">
    <property type="entry name" value="HEPATOCYTE GROWTH FACTOR ACTIVATOR"/>
    <property type="match status" value="1"/>
</dbReference>
<gene>
    <name evidence="18" type="ORF">CIB84_001549</name>
</gene>
<dbReference type="InterPro" id="IPR050127">
    <property type="entry name" value="Serine_Proteases_S1"/>
</dbReference>
<evidence type="ECO:0000256" key="11">
    <source>
        <dbReference type="ARBA" id="ARBA00023157"/>
    </source>
</evidence>
<dbReference type="PROSITE" id="PS00022">
    <property type="entry name" value="EGF_1"/>
    <property type="match status" value="1"/>
</dbReference>
<dbReference type="InterPro" id="IPR018056">
    <property type="entry name" value="Kringle_CS"/>
</dbReference>
<dbReference type="InterPro" id="IPR000083">
    <property type="entry name" value="Fibronectin_type1"/>
</dbReference>
<dbReference type="CDD" id="cd00061">
    <property type="entry name" value="FN1"/>
    <property type="match status" value="1"/>
</dbReference>
<dbReference type="GO" id="GO:0005615">
    <property type="term" value="C:extracellular space"/>
    <property type="evidence" value="ECO:0007669"/>
    <property type="project" value="TreeGrafter"/>
</dbReference>
<comment type="caution">
    <text evidence="18">The sequence shown here is derived from an EMBL/GenBank/DDBJ whole genome shotgun (WGS) entry which is preliminary data.</text>
</comment>
<feature type="domain" description="Kringle" evidence="16">
    <location>
        <begin position="128"/>
        <end position="210"/>
    </location>
</feature>
<proteinExistence type="predicted"/>
<dbReference type="FunFam" id="2.10.25.10:FF:000338">
    <property type="entry name" value="hepatocyte growth factor activator"/>
    <property type="match status" value="1"/>
</dbReference>
<keyword evidence="4 14" id="KW-0420">Kringle</keyword>
<dbReference type="CDD" id="cd00108">
    <property type="entry name" value="KR"/>
    <property type="match status" value="1"/>
</dbReference>
<dbReference type="PROSITE" id="PS01253">
    <property type="entry name" value="FN1_1"/>
    <property type="match status" value="1"/>
</dbReference>
<name>A0A2P4TEA7_BAMTH</name>
<evidence type="ECO:0000256" key="6">
    <source>
        <dbReference type="ARBA" id="ARBA00022729"/>
    </source>
</evidence>
<protein>
    <recommendedName>
        <fullName evidence="20">Kringle domain-containing protein</fullName>
    </recommendedName>
</protein>
<dbReference type="PROSITE" id="PS00021">
    <property type="entry name" value="KRINGLE_1"/>
    <property type="match status" value="1"/>
</dbReference>
<keyword evidence="2" id="KW-0964">Secreted</keyword>
<dbReference type="PRINTS" id="PR00018">
    <property type="entry name" value="KRINGLE"/>
</dbReference>
<dbReference type="PROSITE" id="PS50026">
    <property type="entry name" value="EGF_3"/>
    <property type="match status" value="1"/>
</dbReference>
<dbReference type="PROSITE" id="PS51091">
    <property type="entry name" value="FN1_2"/>
    <property type="match status" value="1"/>
</dbReference>
<dbReference type="SUPFAM" id="SSF57603">
    <property type="entry name" value="FnI-like domain"/>
    <property type="match status" value="1"/>
</dbReference>
<dbReference type="Gene3D" id="2.10.10.10">
    <property type="entry name" value="Fibronectin, type II, collagen-binding"/>
    <property type="match status" value="1"/>
</dbReference>
<evidence type="ECO:0000256" key="7">
    <source>
        <dbReference type="ARBA" id="ARBA00022737"/>
    </source>
</evidence>
<dbReference type="InterPro" id="IPR000562">
    <property type="entry name" value="FN_type2_dom"/>
</dbReference>
<evidence type="ECO:0000259" key="17">
    <source>
        <dbReference type="PROSITE" id="PS51091"/>
    </source>
</evidence>
<keyword evidence="11 13" id="KW-1015">Disulfide bond</keyword>
<keyword evidence="9" id="KW-0720">Serine protease</keyword>
<dbReference type="GO" id="GO:0031638">
    <property type="term" value="P:zymogen activation"/>
    <property type="evidence" value="ECO:0007669"/>
    <property type="project" value="TreeGrafter"/>
</dbReference>
<evidence type="ECO:0000256" key="9">
    <source>
        <dbReference type="ARBA" id="ARBA00022825"/>
    </source>
</evidence>
<evidence type="ECO:0000256" key="8">
    <source>
        <dbReference type="ARBA" id="ARBA00022801"/>
    </source>
</evidence>
<dbReference type="SMART" id="SM00058">
    <property type="entry name" value="FN1"/>
    <property type="match status" value="1"/>
</dbReference>
<feature type="disulfide bond" evidence="13">
    <location>
        <begin position="93"/>
        <end position="110"/>
    </location>
</feature>
<feature type="non-terminal residue" evidence="18">
    <location>
        <position position="257"/>
    </location>
</feature>
<dbReference type="InterPro" id="IPR013806">
    <property type="entry name" value="Kringle-like"/>
</dbReference>
<evidence type="ECO:0000256" key="13">
    <source>
        <dbReference type="PROSITE-ProRule" id="PRU00076"/>
    </source>
</evidence>
<dbReference type="PANTHER" id="PTHR24264">
    <property type="entry name" value="TRYPSIN-RELATED"/>
    <property type="match status" value="1"/>
</dbReference>
<dbReference type="SMART" id="SM00130">
    <property type="entry name" value="KR"/>
    <property type="match status" value="1"/>
</dbReference>
<comment type="caution">
    <text evidence="13">Lacks conserved residue(s) required for the propagation of feature annotation.</text>
</comment>
<evidence type="ECO:0000259" key="15">
    <source>
        <dbReference type="PROSITE" id="PS50026"/>
    </source>
</evidence>
<dbReference type="FunFam" id="2.40.20.10:FF:000001">
    <property type="entry name" value="Urokinase-type plasminogen activator"/>
    <property type="match status" value="1"/>
</dbReference>
<dbReference type="GO" id="GO:0004252">
    <property type="term" value="F:serine-type endopeptidase activity"/>
    <property type="evidence" value="ECO:0007669"/>
    <property type="project" value="InterPro"/>
</dbReference>
<evidence type="ECO:0000313" key="19">
    <source>
        <dbReference type="Proteomes" id="UP000237246"/>
    </source>
</evidence>
<evidence type="ECO:0000259" key="16">
    <source>
        <dbReference type="PROSITE" id="PS50070"/>
    </source>
</evidence>
<accession>A0A2P4TEA7</accession>
<dbReference type="EMBL" id="PPHD01001376">
    <property type="protein sequence ID" value="POI34699.1"/>
    <property type="molecule type" value="Genomic_DNA"/>
</dbReference>
<evidence type="ECO:0000256" key="10">
    <source>
        <dbReference type="ARBA" id="ARBA00023145"/>
    </source>
</evidence>
<dbReference type="SUPFAM" id="SSF50494">
    <property type="entry name" value="Trypsin-like serine proteases"/>
    <property type="match status" value="1"/>
</dbReference>
<keyword evidence="5" id="KW-0645">Protease</keyword>
<feature type="domain" description="Fibronectin type-I" evidence="17">
    <location>
        <begin position="43"/>
        <end position="83"/>
    </location>
</feature>
<dbReference type="InterPro" id="IPR036943">
    <property type="entry name" value="FN_type2_sf"/>
</dbReference>
<keyword evidence="7" id="KW-0677">Repeat</keyword>
<evidence type="ECO:0000256" key="1">
    <source>
        <dbReference type="ARBA" id="ARBA00004613"/>
    </source>
</evidence>
<evidence type="ECO:0000313" key="18">
    <source>
        <dbReference type="EMBL" id="POI34699.1"/>
    </source>
</evidence>
<dbReference type="OrthoDB" id="9925451at2759"/>
<keyword evidence="6" id="KW-0732">Signal</keyword>
<dbReference type="AlphaFoldDB" id="A0A2P4TEA7"/>
<dbReference type="Pfam" id="PF00089">
    <property type="entry name" value="Trypsin"/>
    <property type="match status" value="1"/>
</dbReference>
<evidence type="ECO:0000256" key="3">
    <source>
        <dbReference type="ARBA" id="ARBA00022536"/>
    </source>
</evidence>
<evidence type="ECO:0000256" key="2">
    <source>
        <dbReference type="ARBA" id="ARBA00022525"/>
    </source>
</evidence>
<dbReference type="Gene3D" id="2.40.10.10">
    <property type="entry name" value="Trypsin-like serine proteases"/>
    <property type="match status" value="1"/>
</dbReference>
<dbReference type="GO" id="GO:0005791">
    <property type="term" value="C:rough endoplasmic reticulum"/>
    <property type="evidence" value="ECO:0007669"/>
    <property type="project" value="TreeGrafter"/>
</dbReference>
<keyword evidence="10" id="KW-0865">Zymogen</keyword>
<dbReference type="SMART" id="SM00059">
    <property type="entry name" value="FN2"/>
    <property type="match status" value="1"/>
</dbReference>
<comment type="subcellular location">
    <subcellularLocation>
        <location evidence="1">Secreted</location>
    </subcellularLocation>
</comment>
<dbReference type="PROSITE" id="PS50070">
    <property type="entry name" value="KRINGLE_2"/>
    <property type="match status" value="1"/>
</dbReference>
<reference evidence="18 19" key="1">
    <citation type="submission" date="2018-01" db="EMBL/GenBank/DDBJ databases">
        <title>Comparison of the Chinese Bamboo Partridge and Red Junglefowl genome sequences highlights the importance of demography in genome evolution.</title>
        <authorList>
            <person name="Tiley G.P."/>
            <person name="Kimball R.T."/>
            <person name="Braun E.L."/>
            <person name="Burleigh J.G."/>
        </authorList>
    </citation>
    <scope>NUCLEOTIDE SEQUENCE [LARGE SCALE GENOMIC DNA]</scope>
    <source>
        <strain evidence="18">RTK389</strain>
        <tissue evidence="18">Blood</tissue>
    </source>
</reference>
<organism evidence="18 19">
    <name type="scientific">Bambusicola thoracicus</name>
    <name type="common">Chinese bamboo-partridge</name>
    <name type="synonym">Perdix thoracica</name>
    <dbReference type="NCBI Taxonomy" id="9083"/>
    <lineage>
        <taxon>Eukaryota</taxon>
        <taxon>Metazoa</taxon>
        <taxon>Chordata</taxon>
        <taxon>Craniata</taxon>
        <taxon>Vertebrata</taxon>
        <taxon>Euteleostomi</taxon>
        <taxon>Archelosauria</taxon>
        <taxon>Archosauria</taxon>
        <taxon>Dinosauria</taxon>
        <taxon>Saurischia</taxon>
        <taxon>Theropoda</taxon>
        <taxon>Coelurosauria</taxon>
        <taxon>Aves</taxon>
        <taxon>Neognathae</taxon>
        <taxon>Galloanserae</taxon>
        <taxon>Galliformes</taxon>
        <taxon>Phasianidae</taxon>
        <taxon>Perdicinae</taxon>
        <taxon>Bambusicola</taxon>
    </lineage>
</organism>
<feature type="disulfide bond" evidence="13">
    <location>
        <begin position="112"/>
        <end position="121"/>
    </location>
</feature>
<dbReference type="Pfam" id="PF00040">
    <property type="entry name" value="fn2"/>
    <property type="match status" value="1"/>
</dbReference>
<dbReference type="PROSITE" id="PS01186">
    <property type="entry name" value="EGF_2"/>
    <property type="match status" value="1"/>
</dbReference>
<dbReference type="Pfam" id="PF00051">
    <property type="entry name" value="Kringle"/>
    <property type="match status" value="1"/>
</dbReference>
<dbReference type="SUPFAM" id="SSF57440">
    <property type="entry name" value="Kringle-like"/>
    <property type="match status" value="2"/>
</dbReference>
<dbReference type="InterPro" id="IPR043504">
    <property type="entry name" value="Peptidase_S1_PA_chymotrypsin"/>
</dbReference>
<dbReference type="Gene3D" id="2.10.25.10">
    <property type="entry name" value="Laminin"/>
    <property type="match status" value="1"/>
</dbReference>
<dbReference type="InterPro" id="IPR000742">
    <property type="entry name" value="EGF"/>
</dbReference>
<dbReference type="InterPro" id="IPR009003">
    <property type="entry name" value="Peptidase_S1_PA"/>
</dbReference>
<sequence>PQIWGRKRLKTRVHSPTRCSTTRNYDRDRKWGYCTLLSTEHSEKCFDDSLYEFFDVDMSWSRVKQGAVEQCICVDGQMECQRVEHKSCVHDPCVNGGECKMIAFSGKTVCDCKEPFVGKYCNIVPNHHCYRGNGTEYRGTAKTTISGHSCLPWNSDLLYGELHVDSVEKAVQLGLGPFSYCRNPDEDEKPWCYIMKDNSLSWEYCNIPSCALIKLKKNGQRCAVKSQFVQPICLPETNTVFPDEFKCQISGWGHKHE</sequence>
<evidence type="ECO:0000256" key="4">
    <source>
        <dbReference type="ARBA" id="ARBA00022572"/>
    </source>
</evidence>
<keyword evidence="8" id="KW-0378">Hydrolase</keyword>
<dbReference type="GO" id="GO:0007596">
    <property type="term" value="P:blood coagulation"/>
    <property type="evidence" value="ECO:0007669"/>
    <property type="project" value="TreeGrafter"/>
</dbReference>
<evidence type="ECO:0000256" key="14">
    <source>
        <dbReference type="PROSITE-ProRule" id="PRU00121"/>
    </source>
</evidence>
<dbReference type="InterPro" id="IPR001254">
    <property type="entry name" value="Trypsin_dom"/>
</dbReference>
<keyword evidence="12" id="KW-0325">Glycoprotein</keyword>
<dbReference type="InterPro" id="IPR038178">
    <property type="entry name" value="Kringle_sf"/>
</dbReference>
<evidence type="ECO:0008006" key="20">
    <source>
        <dbReference type="Google" id="ProtNLM"/>
    </source>
</evidence>
<dbReference type="Gene3D" id="2.40.20.10">
    <property type="entry name" value="Plasminogen Kringle 4"/>
    <property type="match status" value="1"/>
</dbReference>
<dbReference type="Pfam" id="PF00039">
    <property type="entry name" value="fn1"/>
    <property type="match status" value="1"/>
</dbReference>